<comment type="caution">
    <text evidence="2">The sequence shown here is derived from an EMBL/GenBank/DDBJ whole genome shotgun (WGS) entry which is preliminary data.</text>
</comment>
<feature type="signal peptide" evidence="1">
    <location>
        <begin position="1"/>
        <end position="21"/>
    </location>
</feature>
<organism evidence="2 3">
    <name type="scientific">Paracoccus cavernae</name>
    <dbReference type="NCBI Taxonomy" id="1571207"/>
    <lineage>
        <taxon>Bacteria</taxon>
        <taxon>Pseudomonadati</taxon>
        <taxon>Pseudomonadota</taxon>
        <taxon>Alphaproteobacteria</taxon>
        <taxon>Rhodobacterales</taxon>
        <taxon>Paracoccaceae</taxon>
        <taxon>Paracoccus</taxon>
    </lineage>
</organism>
<feature type="chain" id="PRO_5047453200" evidence="1">
    <location>
        <begin position="22"/>
        <end position="242"/>
    </location>
</feature>
<name>A0ABT8D4U4_9RHOB</name>
<evidence type="ECO:0000313" key="2">
    <source>
        <dbReference type="EMBL" id="MDN3710877.1"/>
    </source>
</evidence>
<proteinExistence type="predicted"/>
<keyword evidence="1" id="KW-0732">Signal</keyword>
<keyword evidence="3" id="KW-1185">Reference proteome</keyword>
<dbReference type="Proteomes" id="UP001243846">
    <property type="component" value="Unassembled WGS sequence"/>
</dbReference>
<reference evidence="3" key="1">
    <citation type="journal article" date="2019" name="Int. J. Syst. Evol. Microbiol.">
        <title>The Global Catalogue of Microorganisms (GCM) 10K type strain sequencing project: providing services to taxonomists for standard genome sequencing and annotation.</title>
        <authorList>
            <consortium name="The Broad Institute Genomics Platform"/>
            <consortium name="The Broad Institute Genome Sequencing Center for Infectious Disease"/>
            <person name="Wu L."/>
            <person name="Ma J."/>
        </authorList>
    </citation>
    <scope>NUCLEOTIDE SEQUENCE [LARGE SCALE GENOMIC DNA]</scope>
    <source>
        <strain evidence="3">CECT 8482</strain>
    </source>
</reference>
<sequence>MAWPKVLIFLAALLTSGAAYASGLPPAEQPPPDFTARQYIDSKGCVFLRDGAVWVARQARDGTMLCGYPPTFSARRRGPDQGPALFSAQTGAGSRAQQIEQVLTEALITNLKAGELASDPRPLASLPDMGPEPAQSGPIEELRAEMAAKPAISAKMGGGLRPNQELCNLLGYNGAPDGKTGPAGEKALWAAILRAAFAPICRATIWHGWPSRGRFPVSAPFGGEGAGMGSRGIGSARMLRAA</sequence>
<dbReference type="EMBL" id="JAUFRC010000001">
    <property type="protein sequence ID" value="MDN3710877.1"/>
    <property type="molecule type" value="Genomic_DNA"/>
</dbReference>
<accession>A0ABT8D4U4</accession>
<evidence type="ECO:0000256" key="1">
    <source>
        <dbReference type="SAM" id="SignalP"/>
    </source>
</evidence>
<protein>
    <submittedName>
        <fullName evidence="2">Uncharacterized protein</fullName>
    </submittedName>
</protein>
<gene>
    <name evidence="2" type="ORF">QWZ10_01865</name>
</gene>
<evidence type="ECO:0000313" key="3">
    <source>
        <dbReference type="Proteomes" id="UP001243846"/>
    </source>
</evidence>